<dbReference type="EMBL" id="CAJOBP010103968">
    <property type="protein sequence ID" value="CAF4984008.1"/>
    <property type="molecule type" value="Genomic_DNA"/>
</dbReference>
<dbReference type="Gene3D" id="3.40.1110.10">
    <property type="entry name" value="Calcium-transporting ATPase, cytoplasmic domain N"/>
    <property type="match status" value="1"/>
</dbReference>
<proteinExistence type="predicted"/>
<sequence length="57" mass="6467">MEGMHLDCMMGAPERIFHRCSTVLLNDEEIPNDGDIVLERMFNETLIQMASLGETVL</sequence>
<dbReference type="SUPFAM" id="SSF81660">
    <property type="entry name" value="Metal cation-transporting ATPase, ATP-binding domain N"/>
    <property type="match status" value="1"/>
</dbReference>
<name>A0A822ET06_9BILA</name>
<dbReference type="EMBL" id="CAJOBR010089680">
    <property type="protein sequence ID" value="CAF5138645.1"/>
    <property type="molecule type" value="Genomic_DNA"/>
</dbReference>
<gene>
    <name evidence="2" type="ORF">QYT958_LOCUS45467</name>
    <name evidence="3" type="ORF">QYT958_LOCUS47494</name>
    <name evidence="1" type="ORF">UJA718_LOCUS49469</name>
</gene>
<reference evidence="2" key="1">
    <citation type="submission" date="2021-02" db="EMBL/GenBank/DDBJ databases">
        <authorList>
            <person name="Nowell W R."/>
        </authorList>
    </citation>
    <scope>NUCLEOTIDE SEQUENCE</scope>
</reference>
<accession>A0A822ET06</accession>
<dbReference type="Proteomes" id="UP000663873">
    <property type="component" value="Unassembled WGS sequence"/>
</dbReference>
<organism evidence="2 4">
    <name type="scientific">Rotaria socialis</name>
    <dbReference type="NCBI Taxonomy" id="392032"/>
    <lineage>
        <taxon>Eukaryota</taxon>
        <taxon>Metazoa</taxon>
        <taxon>Spiralia</taxon>
        <taxon>Gnathifera</taxon>
        <taxon>Rotifera</taxon>
        <taxon>Eurotatoria</taxon>
        <taxon>Bdelloidea</taxon>
        <taxon>Philodinida</taxon>
        <taxon>Philodinidae</taxon>
        <taxon>Rotaria</taxon>
    </lineage>
</organism>
<dbReference type="AlphaFoldDB" id="A0A822ET06"/>
<evidence type="ECO:0000313" key="4">
    <source>
        <dbReference type="Proteomes" id="UP000663848"/>
    </source>
</evidence>
<protein>
    <submittedName>
        <fullName evidence="2">Uncharacterized protein</fullName>
    </submittedName>
</protein>
<comment type="caution">
    <text evidence="2">The sequence shown here is derived from an EMBL/GenBank/DDBJ whole genome shotgun (WGS) entry which is preliminary data.</text>
</comment>
<feature type="non-terminal residue" evidence="2">
    <location>
        <position position="57"/>
    </location>
</feature>
<evidence type="ECO:0000313" key="5">
    <source>
        <dbReference type="Proteomes" id="UP000663873"/>
    </source>
</evidence>
<dbReference type="InterPro" id="IPR023299">
    <property type="entry name" value="ATPase_P-typ_cyto_dom_N"/>
</dbReference>
<dbReference type="EMBL" id="CAJOBR010075749">
    <property type="protein sequence ID" value="CAF5111534.1"/>
    <property type="molecule type" value="Genomic_DNA"/>
</dbReference>
<keyword evidence="5" id="KW-1185">Reference proteome</keyword>
<evidence type="ECO:0000313" key="2">
    <source>
        <dbReference type="EMBL" id="CAF5111534.1"/>
    </source>
</evidence>
<evidence type="ECO:0000313" key="1">
    <source>
        <dbReference type="EMBL" id="CAF4984008.1"/>
    </source>
</evidence>
<dbReference type="Proteomes" id="UP000663848">
    <property type="component" value="Unassembled WGS sequence"/>
</dbReference>
<dbReference type="GO" id="GO:0000166">
    <property type="term" value="F:nucleotide binding"/>
    <property type="evidence" value="ECO:0007669"/>
    <property type="project" value="InterPro"/>
</dbReference>
<evidence type="ECO:0000313" key="3">
    <source>
        <dbReference type="EMBL" id="CAF5138645.1"/>
    </source>
</evidence>